<reference evidence="1 2" key="1">
    <citation type="submission" date="2023-10" db="EMBL/GenBank/DDBJ databases">
        <title>Sorlinia euscelidii gen. nov., sp. nov., an acetic acid bacteria isolated from the gut of Euscelidius variegatus emitter.</title>
        <authorList>
            <person name="Michoud G."/>
            <person name="Marasco R."/>
            <person name="Seferji K."/>
            <person name="Gonella E."/>
            <person name="Garuglieri E."/>
            <person name="Alma A."/>
            <person name="Mapelli F."/>
            <person name="Borin S."/>
            <person name="Daffonchio D."/>
            <person name="Crotti E."/>
        </authorList>
    </citation>
    <scope>NUCLEOTIDE SEQUENCE [LARGE SCALE GENOMIC DNA]</scope>
    <source>
        <strain evidence="1 2">EV16P</strain>
    </source>
</reference>
<name>A0ABU7U2X7_9PROT</name>
<gene>
    <name evidence="1" type="ORF">DOFOFD_07570</name>
</gene>
<dbReference type="Proteomes" id="UP001312908">
    <property type="component" value="Unassembled WGS sequence"/>
</dbReference>
<proteinExistence type="predicted"/>
<sequence>MPDNTQTSEPRRARTSKVVLKSILMTKSDLSLLSNFVNISSPSSTEFDNEIEAKPVIKPRRYLFTIVYGV</sequence>
<evidence type="ECO:0000313" key="1">
    <source>
        <dbReference type="EMBL" id="MEE8658868.1"/>
    </source>
</evidence>
<comment type="caution">
    <text evidence="1">The sequence shown here is derived from an EMBL/GenBank/DDBJ whole genome shotgun (WGS) entry which is preliminary data.</text>
</comment>
<accession>A0ABU7U2X7</accession>
<keyword evidence="2" id="KW-1185">Reference proteome</keyword>
<organism evidence="1 2">
    <name type="scientific">Sorlinia euscelidii</name>
    <dbReference type="NCBI Taxonomy" id="3081148"/>
    <lineage>
        <taxon>Bacteria</taxon>
        <taxon>Pseudomonadati</taxon>
        <taxon>Pseudomonadota</taxon>
        <taxon>Alphaproteobacteria</taxon>
        <taxon>Acetobacterales</taxon>
        <taxon>Acetobacteraceae</taxon>
        <taxon>Sorlinia</taxon>
    </lineage>
</organism>
<evidence type="ECO:0000313" key="2">
    <source>
        <dbReference type="Proteomes" id="UP001312908"/>
    </source>
</evidence>
<protein>
    <submittedName>
        <fullName evidence="1">Uncharacterized protein</fullName>
    </submittedName>
</protein>
<dbReference type="EMBL" id="JAWJZY010000003">
    <property type="protein sequence ID" value="MEE8658868.1"/>
    <property type="molecule type" value="Genomic_DNA"/>
</dbReference>